<keyword evidence="29" id="KW-1185">Reference proteome</keyword>
<evidence type="ECO:0000256" key="20">
    <source>
        <dbReference type="ARBA" id="ARBA00023242"/>
    </source>
</evidence>
<dbReference type="EMBL" id="LR999458">
    <property type="protein sequence ID" value="CAE6260226.1"/>
    <property type="molecule type" value="Genomic_DNA"/>
</dbReference>
<dbReference type="NCBIfam" id="TIGR00231">
    <property type="entry name" value="small_GTP"/>
    <property type="match status" value="1"/>
</dbReference>
<dbReference type="GO" id="GO:0003924">
    <property type="term" value="F:GTPase activity"/>
    <property type="evidence" value="ECO:0007669"/>
    <property type="project" value="InterPro"/>
</dbReference>
<protein>
    <recommendedName>
        <fullName evidence="30">BHLH domain-containing protein</fullName>
    </recommendedName>
</protein>
<evidence type="ECO:0000256" key="1">
    <source>
        <dbReference type="ARBA" id="ARBA00004123"/>
    </source>
</evidence>
<evidence type="ECO:0000256" key="17">
    <source>
        <dbReference type="ARBA" id="ARBA00023134"/>
    </source>
</evidence>
<dbReference type="SUPFAM" id="SSF103506">
    <property type="entry name" value="Mitochondrial carrier"/>
    <property type="match status" value="1"/>
</dbReference>
<dbReference type="PANTHER" id="PTHR24089">
    <property type="entry name" value="SOLUTE CARRIER FAMILY 25"/>
    <property type="match status" value="1"/>
</dbReference>
<keyword evidence="6" id="KW-0488">Methylation</keyword>
<keyword evidence="8" id="KW-0677">Repeat</keyword>
<feature type="repeat" description="Solcar" evidence="26">
    <location>
        <begin position="763"/>
        <end position="848"/>
    </location>
</feature>
<evidence type="ECO:0000256" key="2">
    <source>
        <dbReference type="ARBA" id="ARBA00004448"/>
    </source>
</evidence>
<dbReference type="PROSITE" id="PS50920">
    <property type="entry name" value="SOLCAR"/>
    <property type="match status" value="3"/>
</dbReference>
<dbReference type="PROSITE" id="PS51419">
    <property type="entry name" value="RAB"/>
    <property type="match status" value="1"/>
</dbReference>
<keyword evidence="16" id="KW-0496">Mitochondrion</keyword>
<keyword evidence="13" id="KW-1133">Transmembrane helix</keyword>
<evidence type="ECO:0008006" key="30">
    <source>
        <dbReference type="Google" id="ProtNLM"/>
    </source>
</evidence>
<feature type="repeat" description="Solcar" evidence="26">
    <location>
        <begin position="670"/>
        <end position="753"/>
    </location>
</feature>
<keyword evidence="15" id="KW-0333">Golgi apparatus</keyword>
<dbReference type="GO" id="GO:0005634">
    <property type="term" value="C:nucleus"/>
    <property type="evidence" value="ECO:0007669"/>
    <property type="project" value="UniProtKB-SubCell"/>
</dbReference>
<keyword evidence="7 26" id="KW-0812">Transmembrane</keyword>
<dbReference type="GO" id="GO:0000139">
    <property type="term" value="C:Golgi membrane"/>
    <property type="evidence" value="ECO:0007669"/>
    <property type="project" value="UniProtKB-SubCell"/>
</dbReference>
<evidence type="ECO:0000256" key="18">
    <source>
        <dbReference type="ARBA" id="ARBA00023136"/>
    </source>
</evidence>
<evidence type="ECO:0000256" key="27">
    <source>
        <dbReference type="SAM" id="MobiDB-lite"/>
    </source>
</evidence>
<feature type="region of interest" description="Disordered" evidence="27">
    <location>
        <begin position="217"/>
        <end position="236"/>
    </location>
</feature>
<dbReference type="InterPro" id="IPR036638">
    <property type="entry name" value="HLH_DNA-bd_sf"/>
</dbReference>
<dbReference type="PROSITE" id="PS51420">
    <property type="entry name" value="RHO"/>
    <property type="match status" value="1"/>
</dbReference>
<name>A0A8S2B2Y2_ARAAE</name>
<keyword evidence="5" id="KW-0813">Transport</keyword>
<keyword evidence="10" id="KW-0999">Mitochondrion inner membrane</keyword>
<dbReference type="InterPro" id="IPR023395">
    <property type="entry name" value="MCP_dom_sf"/>
</dbReference>
<evidence type="ECO:0000313" key="29">
    <source>
        <dbReference type="Proteomes" id="UP000682877"/>
    </source>
</evidence>
<keyword evidence="18 26" id="KW-0472">Membrane</keyword>
<evidence type="ECO:0000256" key="22">
    <source>
        <dbReference type="ARBA" id="ARBA00023289"/>
    </source>
</evidence>
<comment type="subcellular location">
    <subcellularLocation>
        <location evidence="23">Golgi apparatus membrane</location>
        <topology evidence="23">Lipid-anchor</topology>
    </subcellularLocation>
    <subcellularLocation>
        <location evidence="2">Mitochondrion inner membrane</location>
        <topology evidence="2">Multi-pass membrane protein</topology>
    </subcellularLocation>
    <subcellularLocation>
        <location evidence="1">Nucleus</location>
    </subcellularLocation>
</comment>
<evidence type="ECO:0000256" key="3">
    <source>
        <dbReference type="ARBA" id="ARBA00006270"/>
    </source>
</evidence>
<dbReference type="GO" id="GO:0046983">
    <property type="term" value="F:protein dimerization activity"/>
    <property type="evidence" value="ECO:0007669"/>
    <property type="project" value="InterPro"/>
</dbReference>
<keyword evidence="19" id="KW-0804">Transcription</keyword>
<keyword evidence="21" id="KW-0449">Lipoprotein</keyword>
<dbReference type="FunFam" id="3.40.50.300:FF:002888">
    <property type="entry name" value="ras-related protein RABH1e isoform X2"/>
    <property type="match status" value="1"/>
</dbReference>
<evidence type="ECO:0000256" key="24">
    <source>
        <dbReference type="ARBA" id="ARBA00053550"/>
    </source>
</evidence>
<dbReference type="FunFam" id="1.50.40.10:FF:000098">
    <property type="entry name" value="Mitochondrial substrate carrier family protein"/>
    <property type="match status" value="1"/>
</dbReference>
<dbReference type="PRINTS" id="PR00449">
    <property type="entry name" value="RASTRNSFRMNG"/>
</dbReference>
<dbReference type="PROSITE" id="PS51421">
    <property type="entry name" value="RAS"/>
    <property type="match status" value="1"/>
</dbReference>
<organism evidence="28 29">
    <name type="scientific">Arabidopsis arenosa</name>
    <name type="common">Sand rock-cress</name>
    <name type="synonym">Cardaminopsis arenosa</name>
    <dbReference type="NCBI Taxonomy" id="38785"/>
    <lineage>
        <taxon>Eukaryota</taxon>
        <taxon>Viridiplantae</taxon>
        <taxon>Streptophyta</taxon>
        <taxon>Embryophyta</taxon>
        <taxon>Tracheophyta</taxon>
        <taxon>Spermatophyta</taxon>
        <taxon>Magnoliopsida</taxon>
        <taxon>eudicotyledons</taxon>
        <taxon>Gunneridae</taxon>
        <taxon>Pentapetalae</taxon>
        <taxon>rosids</taxon>
        <taxon>malvids</taxon>
        <taxon>Brassicales</taxon>
        <taxon>Brassicaceae</taxon>
        <taxon>Camelineae</taxon>
        <taxon>Arabidopsis</taxon>
    </lineage>
</organism>
<evidence type="ECO:0000256" key="19">
    <source>
        <dbReference type="ARBA" id="ARBA00023163"/>
    </source>
</evidence>
<keyword evidence="22" id="KW-0636">Prenylation</keyword>
<dbReference type="Pfam" id="PF00071">
    <property type="entry name" value="Ras"/>
    <property type="match status" value="1"/>
</dbReference>
<comment type="function">
    <text evidence="25">Probable mitochondrial adenylate carrier that catalyzes the transport of ATP, ADP and AMP.</text>
</comment>
<feature type="region of interest" description="Disordered" evidence="27">
    <location>
        <begin position="325"/>
        <end position="389"/>
    </location>
</feature>
<evidence type="ECO:0000256" key="6">
    <source>
        <dbReference type="ARBA" id="ARBA00022481"/>
    </source>
</evidence>
<evidence type="ECO:0000256" key="14">
    <source>
        <dbReference type="ARBA" id="ARBA00023015"/>
    </source>
</evidence>
<dbReference type="InterPro" id="IPR001806">
    <property type="entry name" value="Small_GTPase"/>
</dbReference>
<dbReference type="CDD" id="cd01861">
    <property type="entry name" value="Rab6"/>
    <property type="match status" value="1"/>
</dbReference>
<evidence type="ECO:0000256" key="23">
    <source>
        <dbReference type="ARBA" id="ARBA00037794"/>
    </source>
</evidence>
<evidence type="ECO:0000313" key="28">
    <source>
        <dbReference type="EMBL" id="CAE6260226.1"/>
    </source>
</evidence>
<dbReference type="Gene3D" id="3.40.50.300">
    <property type="entry name" value="P-loop containing nucleotide triphosphate hydrolases"/>
    <property type="match status" value="1"/>
</dbReference>
<comment type="similarity">
    <text evidence="4">Belongs to the mitochondrial carrier (TC 2.A.29) family.</text>
</comment>
<dbReference type="GO" id="GO:0005525">
    <property type="term" value="F:GTP binding"/>
    <property type="evidence" value="ECO:0007669"/>
    <property type="project" value="UniProtKB-KW"/>
</dbReference>
<dbReference type="SMART" id="SM00173">
    <property type="entry name" value="RAS"/>
    <property type="match status" value="1"/>
</dbReference>
<dbReference type="InterPro" id="IPR005225">
    <property type="entry name" value="Small_GTP-bd"/>
</dbReference>
<reference evidence="28" key="1">
    <citation type="submission" date="2021-01" db="EMBL/GenBank/DDBJ databases">
        <authorList>
            <person name="Bezrukov I."/>
        </authorList>
    </citation>
    <scope>NUCLEOTIDE SEQUENCE</scope>
</reference>
<evidence type="ECO:0000256" key="21">
    <source>
        <dbReference type="ARBA" id="ARBA00023288"/>
    </source>
</evidence>
<proteinExistence type="inferred from homology"/>
<evidence type="ECO:0000256" key="13">
    <source>
        <dbReference type="ARBA" id="ARBA00022989"/>
    </source>
</evidence>
<evidence type="ECO:0000256" key="12">
    <source>
        <dbReference type="ARBA" id="ARBA00022927"/>
    </source>
</evidence>
<keyword evidence="14" id="KW-0805">Transcription regulation</keyword>
<keyword evidence="12" id="KW-0653">Protein transport</keyword>
<comment type="function">
    <text evidence="24">Protein transport. Regulator of membrane traffic from the Golgi apparatus towards the endoplasmic reticulum (ER).</text>
</comment>
<dbReference type="GO" id="GO:0005743">
    <property type="term" value="C:mitochondrial inner membrane"/>
    <property type="evidence" value="ECO:0007669"/>
    <property type="project" value="UniProtKB-SubCell"/>
</dbReference>
<evidence type="ECO:0000256" key="11">
    <source>
        <dbReference type="ARBA" id="ARBA00022892"/>
    </source>
</evidence>
<sequence length="968" mass="107362">MGDLGKGYKLVFLGDQGVGKTSIITCFMYGKFDTSYQATIGIDFLSKTMRYEDRTFRLQLWDTAGQERFKSLVPSYIRDSSVAVIVYDVASKQSFLNTSKWIEEVRAERGSHVIIVLVGNKTDLVNKRQVSIEEGDNKAREFGALFMETSAKAGFNIKPLFCKITSALQGNEAVSWTKQEDLVDIDPKILRGVAIEHQHDADEAASLVISEIFPFSSPNSNQPRSKNKTKISDYPPNLKVEADDGSLSLSQWLQPSKLPHSYLALLNEESTPDVKPPPDYVVEKVVLPSRGSAAGVGGGIRTMYSSDNIGGSSLVKPSIRVQSRTNYELSGSSSKAHVGRRSSRKSAQPWSPDYSQKLRSWKKRNNNNNRDFSQLFGNYRDVPSKKSNKNKYRCYTNERERKQRIDDNIKALGTLLPHKVEDDNPELTLNAIVDHVKLLQLQMKELSRSRLGEPVSHPMTFIEGYGHYIHHEQTVTKSLEEVMEDMLTNDFDAAANLVESKGLYLMPLPSIPTAIESISFLGLAESFRFAQICRICHRKPSKMRGLDRWIAEAIRSESLDHNGQILGGLFLHESVPSSSVSFISSKDCSVNSCRFSQKSSFLKFRRRNGTRGPLFLSVSLSIKESNGEEEEGEGYNSQNGFKSEKGLVLIGGGQEAKEKLMVKENGTGALNTTKHLWAGAFAAMVSRTCIAPLERMKLEYIVRGEQGNLLELIQRIATNEGIRGFWKGNLVNILRTAPFKSINFYAYDTYRGQLLKLSGNEETTNFERFVAGAAAGVTASLLCLPLDTIRTVMVAPGGEALGGVVGAFRHMIQTEGFFSLYKGLVPSLVSMAPSGAVFYGVYDILKSAYLHTPEGKKRLEHMKQEGEDLNAFDQLELGPMRTLLYGAIAGACSEAATYPFEVVRRRLQMQSHAKKLSAVATCVKIIEQGGVPALYAGLIPSLLQVLPSAAISYFVYEFMKVVLKVESA</sequence>
<accession>A0A8S2B2Y2</accession>
<evidence type="ECO:0000256" key="10">
    <source>
        <dbReference type="ARBA" id="ARBA00022792"/>
    </source>
</evidence>
<feature type="compositionally biased region" description="Polar residues" evidence="27">
    <location>
        <begin position="325"/>
        <end position="335"/>
    </location>
</feature>
<dbReference type="GO" id="GO:0015031">
    <property type="term" value="P:protein transport"/>
    <property type="evidence" value="ECO:0007669"/>
    <property type="project" value="UniProtKB-KW"/>
</dbReference>
<keyword evidence="11" id="KW-0931">ER-Golgi transport</keyword>
<evidence type="ECO:0000256" key="16">
    <source>
        <dbReference type="ARBA" id="ARBA00023128"/>
    </source>
</evidence>
<feature type="repeat" description="Solcar" evidence="26">
    <location>
        <begin position="877"/>
        <end position="962"/>
    </location>
</feature>
<dbReference type="Pfam" id="PF00153">
    <property type="entry name" value="Mito_carr"/>
    <property type="match status" value="3"/>
</dbReference>
<dbReference type="SUPFAM" id="SSF47459">
    <property type="entry name" value="HLH, helix-loop-helix DNA-binding domain"/>
    <property type="match status" value="1"/>
</dbReference>
<dbReference type="SUPFAM" id="SSF52540">
    <property type="entry name" value="P-loop containing nucleoside triphosphate hydrolases"/>
    <property type="match status" value="1"/>
</dbReference>
<gene>
    <name evidence="28" type="ORF">AARE701A_LOCUS22410</name>
</gene>
<dbReference type="GO" id="GO:0016192">
    <property type="term" value="P:vesicle-mediated transport"/>
    <property type="evidence" value="ECO:0007669"/>
    <property type="project" value="UniProtKB-KW"/>
</dbReference>
<dbReference type="Proteomes" id="UP000682877">
    <property type="component" value="Chromosome 8"/>
</dbReference>
<feature type="compositionally biased region" description="Polar residues" evidence="27">
    <location>
        <begin position="345"/>
        <end position="358"/>
    </location>
</feature>
<evidence type="ECO:0000256" key="7">
    <source>
        <dbReference type="ARBA" id="ARBA00022692"/>
    </source>
</evidence>
<dbReference type="SMART" id="SM00174">
    <property type="entry name" value="RHO"/>
    <property type="match status" value="1"/>
</dbReference>
<comment type="similarity">
    <text evidence="3">Belongs to the small GTPase superfamily. Rab family.</text>
</comment>
<dbReference type="SMART" id="SM00175">
    <property type="entry name" value="RAB"/>
    <property type="match status" value="1"/>
</dbReference>
<dbReference type="SMART" id="SM00176">
    <property type="entry name" value="RAN"/>
    <property type="match status" value="1"/>
</dbReference>
<evidence type="ECO:0000256" key="8">
    <source>
        <dbReference type="ARBA" id="ARBA00022737"/>
    </source>
</evidence>
<dbReference type="AlphaFoldDB" id="A0A8S2B2Y2"/>
<evidence type="ECO:0000256" key="26">
    <source>
        <dbReference type="PROSITE-ProRule" id="PRU00282"/>
    </source>
</evidence>
<evidence type="ECO:0000256" key="9">
    <source>
        <dbReference type="ARBA" id="ARBA00022741"/>
    </source>
</evidence>
<keyword evidence="17" id="KW-0342">GTP-binding</keyword>
<evidence type="ECO:0000256" key="5">
    <source>
        <dbReference type="ARBA" id="ARBA00022448"/>
    </source>
</evidence>
<dbReference type="Gene3D" id="1.50.40.10">
    <property type="entry name" value="Mitochondrial carrier domain"/>
    <property type="match status" value="1"/>
</dbReference>
<dbReference type="InterPro" id="IPR027417">
    <property type="entry name" value="P-loop_NTPase"/>
</dbReference>
<keyword evidence="9" id="KW-0547">Nucleotide-binding</keyword>
<dbReference type="InterPro" id="IPR018108">
    <property type="entry name" value="MCP_transmembrane"/>
</dbReference>
<evidence type="ECO:0000256" key="4">
    <source>
        <dbReference type="ARBA" id="ARBA00006375"/>
    </source>
</evidence>
<evidence type="ECO:0000256" key="15">
    <source>
        <dbReference type="ARBA" id="ARBA00023034"/>
    </source>
</evidence>
<keyword evidence="20" id="KW-0539">Nucleus</keyword>
<evidence type="ECO:0000256" key="25">
    <source>
        <dbReference type="ARBA" id="ARBA00054707"/>
    </source>
</evidence>